<dbReference type="RefSeq" id="WP_098459448.1">
    <property type="nucleotide sequence ID" value="NZ_PDJC01000001.1"/>
</dbReference>
<dbReference type="CDD" id="cd06121">
    <property type="entry name" value="cupin_YML079wp"/>
    <property type="match status" value="1"/>
</dbReference>
<dbReference type="SUPFAM" id="SSF51182">
    <property type="entry name" value="RmlC-like cupins"/>
    <property type="match status" value="1"/>
</dbReference>
<name>A0A2A9CQM8_9ACTN</name>
<evidence type="ECO:0000313" key="3">
    <source>
        <dbReference type="EMBL" id="PFG15849.1"/>
    </source>
</evidence>
<feature type="domain" description="DUF985" evidence="2">
    <location>
        <begin position="8"/>
        <end position="136"/>
    </location>
</feature>
<accession>A0A2A9CQM8</accession>
<dbReference type="InterPro" id="IPR014710">
    <property type="entry name" value="RmlC-like_jellyroll"/>
</dbReference>
<dbReference type="Pfam" id="PF06172">
    <property type="entry name" value="Cupin_5"/>
    <property type="match status" value="1"/>
</dbReference>
<feature type="region of interest" description="Disordered" evidence="1">
    <location>
        <begin position="76"/>
        <end position="95"/>
    </location>
</feature>
<dbReference type="Proteomes" id="UP000226079">
    <property type="component" value="Unassembled WGS sequence"/>
</dbReference>
<evidence type="ECO:0000313" key="4">
    <source>
        <dbReference type="Proteomes" id="UP000226079"/>
    </source>
</evidence>
<dbReference type="InterPro" id="IPR039935">
    <property type="entry name" value="YML079W-like"/>
</dbReference>
<dbReference type="EMBL" id="PDJC01000001">
    <property type="protein sequence ID" value="PFG15849.1"/>
    <property type="molecule type" value="Genomic_DNA"/>
</dbReference>
<dbReference type="InterPro" id="IPR009327">
    <property type="entry name" value="Cupin_DUF985"/>
</dbReference>
<gene>
    <name evidence="3" type="ORF">ATK74_0369</name>
</gene>
<sequence>MSIPQRAAALGMEPHPEGGWFVRTWTSTERIATQGGPRPAATLIHYLLEAGQSSSWHLVSSDEVWLWHGPGSLDLQLGGTGPAPEEGPLQRLGGGPDEVAQVLVPAGTWQRSLTATQEVLVSCLVSPGFDYSDWELFEG</sequence>
<organism evidence="3 4">
    <name type="scientific">Propionicimonas paludicola</name>
    <dbReference type="NCBI Taxonomy" id="185243"/>
    <lineage>
        <taxon>Bacteria</taxon>
        <taxon>Bacillati</taxon>
        <taxon>Actinomycetota</taxon>
        <taxon>Actinomycetes</taxon>
        <taxon>Propionibacteriales</taxon>
        <taxon>Nocardioidaceae</taxon>
        <taxon>Propionicimonas</taxon>
    </lineage>
</organism>
<reference evidence="3 4" key="1">
    <citation type="submission" date="2017-10" db="EMBL/GenBank/DDBJ databases">
        <title>Sequencing the genomes of 1000 actinobacteria strains.</title>
        <authorList>
            <person name="Klenk H.-P."/>
        </authorList>
    </citation>
    <scope>NUCLEOTIDE SEQUENCE [LARGE SCALE GENOMIC DNA]</scope>
    <source>
        <strain evidence="3 4">DSM 15597</strain>
    </source>
</reference>
<dbReference type="AlphaFoldDB" id="A0A2A9CQM8"/>
<dbReference type="OrthoDB" id="9798288at2"/>
<dbReference type="InterPro" id="IPR011051">
    <property type="entry name" value="RmlC_Cupin_sf"/>
</dbReference>
<comment type="caution">
    <text evidence="3">The sequence shown here is derived from an EMBL/GenBank/DDBJ whole genome shotgun (WGS) entry which is preliminary data.</text>
</comment>
<dbReference type="PANTHER" id="PTHR33387:SF3">
    <property type="entry name" value="DUF985 DOMAIN-CONTAINING PROTEIN"/>
    <property type="match status" value="1"/>
</dbReference>
<proteinExistence type="predicted"/>
<evidence type="ECO:0000256" key="1">
    <source>
        <dbReference type="SAM" id="MobiDB-lite"/>
    </source>
</evidence>
<protein>
    <recommendedName>
        <fullName evidence="2">DUF985 domain-containing protein</fullName>
    </recommendedName>
</protein>
<dbReference type="Gene3D" id="2.60.120.10">
    <property type="entry name" value="Jelly Rolls"/>
    <property type="match status" value="1"/>
</dbReference>
<dbReference type="PANTHER" id="PTHR33387">
    <property type="entry name" value="RMLC-LIKE JELLY ROLL FOLD PROTEIN"/>
    <property type="match status" value="1"/>
</dbReference>
<evidence type="ECO:0000259" key="2">
    <source>
        <dbReference type="Pfam" id="PF06172"/>
    </source>
</evidence>
<keyword evidence="4" id="KW-1185">Reference proteome</keyword>